<dbReference type="EMBL" id="LXQA010280304">
    <property type="protein sequence ID" value="MCI40489.1"/>
    <property type="molecule type" value="Genomic_DNA"/>
</dbReference>
<evidence type="ECO:0000313" key="2">
    <source>
        <dbReference type="Proteomes" id="UP000265520"/>
    </source>
</evidence>
<dbReference type="Proteomes" id="UP000265520">
    <property type="component" value="Unassembled WGS sequence"/>
</dbReference>
<evidence type="ECO:0000313" key="1">
    <source>
        <dbReference type="EMBL" id="MCI40489.1"/>
    </source>
</evidence>
<proteinExistence type="predicted"/>
<protein>
    <submittedName>
        <fullName evidence="1">Uncharacterized protein</fullName>
    </submittedName>
</protein>
<dbReference type="AlphaFoldDB" id="A0A392RVT3"/>
<comment type="caution">
    <text evidence="1">The sequence shown here is derived from an EMBL/GenBank/DDBJ whole genome shotgun (WGS) entry which is preliminary data.</text>
</comment>
<name>A0A392RVT3_9FABA</name>
<keyword evidence="2" id="KW-1185">Reference proteome</keyword>
<feature type="non-terminal residue" evidence="1">
    <location>
        <position position="23"/>
    </location>
</feature>
<reference evidence="1 2" key="1">
    <citation type="journal article" date="2018" name="Front. Plant Sci.">
        <title>Red Clover (Trifolium pratense) and Zigzag Clover (T. medium) - A Picture of Genomic Similarities and Differences.</title>
        <authorList>
            <person name="Dluhosova J."/>
            <person name="Istvanek J."/>
            <person name="Nedelnik J."/>
            <person name="Repkova J."/>
        </authorList>
    </citation>
    <scope>NUCLEOTIDE SEQUENCE [LARGE SCALE GENOMIC DNA]</scope>
    <source>
        <strain evidence="2">cv. 10/8</strain>
        <tissue evidence="1">Leaf</tissue>
    </source>
</reference>
<organism evidence="1 2">
    <name type="scientific">Trifolium medium</name>
    <dbReference type="NCBI Taxonomy" id="97028"/>
    <lineage>
        <taxon>Eukaryota</taxon>
        <taxon>Viridiplantae</taxon>
        <taxon>Streptophyta</taxon>
        <taxon>Embryophyta</taxon>
        <taxon>Tracheophyta</taxon>
        <taxon>Spermatophyta</taxon>
        <taxon>Magnoliopsida</taxon>
        <taxon>eudicotyledons</taxon>
        <taxon>Gunneridae</taxon>
        <taxon>Pentapetalae</taxon>
        <taxon>rosids</taxon>
        <taxon>fabids</taxon>
        <taxon>Fabales</taxon>
        <taxon>Fabaceae</taxon>
        <taxon>Papilionoideae</taxon>
        <taxon>50 kb inversion clade</taxon>
        <taxon>NPAAA clade</taxon>
        <taxon>Hologalegina</taxon>
        <taxon>IRL clade</taxon>
        <taxon>Trifolieae</taxon>
        <taxon>Trifolium</taxon>
    </lineage>
</organism>
<sequence length="23" mass="2739">MDVARIMIRTLEHKVIDEIVEVE</sequence>
<accession>A0A392RVT3</accession>